<comment type="caution">
    <text evidence="3">The sequence shown here is derived from an EMBL/GenBank/DDBJ whole genome shotgun (WGS) entry which is preliminary data.</text>
</comment>
<evidence type="ECO:0000259" key="2">
    <source>
        <dbReference type="PROSITE" id="PS51471"/>
    </source>
</evidence>
<accession>A0A812I997</accession>
<name>A0A812I997_9DINO</name>
<dbReference type="PROSITE" id="PS51471">
    <property type="entry name" value="FE2OG_OXY"/>
    <property type="match status" value="1"/>
</dbReference>
<evidence type="ECO:0000313" key="3">
    <source>
        <dbReference type="EMBL" id="CAE7026218.1"/>
    </source>
</evidence>
<dbReference type="InterPro" id="IPR005123">
    <property type="entry name" value="Oxoglu/Fe-dep_dioxygenase_dom"/>
</dbReference>
<gene>
    <name evidence="3" type="ORF">SNAT2548_LOCUS3241</name>
</gene>
<proteinExistence type="inferred from homology"/>
<organism evidence="3 4">
    <name type="scientific">Symbiodinium natans</name>
    <dbReference type="NCBI Taxonomy" id="878477"/>
    <lineage>
        <taxon>Eukaryota</taxon>
        <taxon>Sar</taxon>
        <taxon>Alveolata</taxon>
        <taxon>Dinophyceae</taxon>
        <taxon>Suessiales</taxon>
        <taxon>Symbiodiniaceae</taxon>
        <taxon>Symbiodinium</taxon>
    </lineage>
</organism>
<reference evidence="3" key="1">
    <citation type="submission" date="2021-02" db="EMBL/GenBank/DDBJ databases">
        <authorList>
            <person name="Dougan E. K."/>
            <person name="Rhodes N."/>
            <person name="Thang M."/>
            <person name="Chan C."/>
        </authorList>
    </citation>
    <scope>NUCLEOTIDE SEQUENCE</scope>
</reference>
<keyword evidence="1" id="KW-0408">Iron</keyword>
<sequence length="346" mass="37892">MSTDPNVLLRSLVSSDPHNLKICRAFQRVAADDVLRCRAEFCYELKHRGFAIVQSDLKRRKDALSWLESLAGERDPQLADYGLDSLSGHVRHERVEFPRPLQRLDITGISAGEAVADAGAAATLHLARELHELSLTCLAAVAQHEEMPELLDLVTETPEPLHSAKEPSFLRANIYGGKDSAGPCWHLDLGLLTLAPAGSWPALMASPFHDTIGETAFLEELLDPDRDVLVFAGTALVLATASAYTGLVHGVSAGRLKQGRARVSVPYFLRPRRGATVEKPPCCDESLAYLYPAAVQPEGGAAQPVLDLLRFHRDLYGRLCARGQVVPLSAFASPELQQKVREEYYL</sequence>
<dbReference type="Proteomes" id="UP000604046">
    <property type="component" value="Unassembled WGS sequence"/>
</dbReference>
<keyword evidence="1" id="KW-0479">Metal-binding</keyword>
<evidence type="ECO:0000313" key="4">
    <source>
        <dbReference type="Proteomes" id="UP000604046"/>
    </source>
</evidence>
<comment type="similarity">
    <text evidence="1">Belongs to the iron/ascorbate-dependent oxidoreductase family.</text>
</comment>
<dbReference type="GO" id="GO:0046872">
    <property type="term" value="F:metal ion binding"/>
    <property type="evidence" value="ECO:0007669"/>
    <property type="project" value="UniProtKB-KW"/>
</dbReference>
<dbReference type="OrthoDB" id="420380at2759"/>
<dbReference type="EMBL" id="CAJNDS010000199">
    <property type="protein sequence ID" value="CAE7026218.1"/>
    <property type="molecule type" value="Genomic_DNA"/>
</dbReference>
<evidence type="ECO:0000256" key="1">
    <source>
        <dbReference type="RuleBase" id="RU003682"/>
    </source>
</evidence>
<feature type="domain" description="Fe2OG dioxygenase" evidence="2">
    <location>
        <begin position="166"/>
        <end position="271"/>
    </location>
</feature>
<dbReference type="InterPro" id="IPR027443">
    <property type="entry name" value="IPNS-like_sf"/>
</dbReference>
<keyword evidence="4" id="KW-1185">Reference proteome</keyword>
<keyword evidence="1" id="KW-0560">Oxidoreductase</keyword>
<dbReference type="GO" id="GO:0016491">
    <property type="term" value="F:oxidoreductase activity"/>
    <property type="evidence" value="ECO:0007669"/>
    <property type="project" value="UniProtKB-KW"/>
</dbReference>
<dbReference type="AlphaFoldDB" id="A0A812I997"/>
<dbReference type="Gene3D" id="2.60.120.330">
    <property type="entry name" value="B-lactam Antibiotic, Isopenicillin N Synthase, Chain"/>
    <property type="match status" value="1"/>
</dbReference>
<protein>
    <recommendedName>
        <fullName evidence="2">Fe2OG dioxygenase domain-containing protein</fullName>
    </recommendedName>
</protein>
<dbReference type="SUPFAM" id="SSF51197">
    <property type="entry name" value="Clavaminate synthase-like"/>
    <property type="match status" value="1"/>
</dbReference>